<accession>A0A2M6W7A4</accession>
<organism evidence="3 4">
    <name type="scientific">Candidatus Magasanikbacteria bacterium CG10_big_fil_rev_8_21_14_0_10_36_32</name>
    <dbReference type="NCBI Taxonomy" id="1974646"/>
    <lineage>
        <taxon>Bacteria</taxon>
        <taxon>Candidatus Magasanikiibacteriota</taxon>
    </lineage>
</organism>
<feature type="transmembrane region" description="Helical" evidence="1">
    <location>
        <begin position="132"/>
        <end position="150"/>
    </location>
</feature>
<evidence type="ECO:0000313" key="3">
    <source>
        <dbReference type="EMBL" id="PIT88627.1"/>
    </source>
</evidence>
<dbReference type="AlphaFoldDB" id="A0A2M6W7A4"/>
<feature type="chain" id="PRO_5014863289" evidence="2">
    <location>
        <begin position="25"/>
        <end position="158"/>
    </location>
</feature>
<keyword evidence="1" id="KW-1133">Transmembrane helix</keyword>
<keyword evidence="1" id="KW-0812">Transmembrane</keyword>
<keyword evidence="2" id="KW-0732">Signal</keyword>
<feature type="transmembrane region" description="Helical" evidence="1">
    <location>
        <begin position="89"/>
        <end position="111"/>
    </location>
</feature>
<evidence type="ECO:0000256" key="2">
    <source>
        <dbReference type="SAM" id="SignalP"/>
    </source>
</evidence>
<dbReference type="Proteomes" id="UP000231426">
    <property type="component" value="Unassembled WGS sequence"/>
</dbReference>
<feature type="signal peptide" evidence="2">
    <location>
        <begin position="1"/>
        <end position="24"/>
    </location>
</feature>
<gene>
    <name evidence="3" type="ORF">COU29_02535</name>
</gene>
<keyword evidence="1" id="KW-0472">Membrane</keyword>
<dbReference type="EMBL" id="PFBV01000003">
    <property type="protein sequence ID" value="PIT88627.1"/>
    <property type="molecule type" value="Genomic_DNA"/>
</dbReference>
<name>A0A2M6W7A4_9BACT</name>
<proteinExistence type="predicted"/>
<sequence>MKFLRVKILICLLVSLFLVASVKAEECDPLYQSCEGQSVESAEQELQDILGESQSVQEPSTQAEVYEFKNIKKQAASLNPLNISGPSDLFANAINLMMAFIGSIAILLYIYAGFLWMSAAGNSERVGKAKTILIWTTLGAVAMGASYMIVKTVLEKVG</sequence>
<reference evidence="4" key="1">
    <citation type="submission" date="2017-09" db="EMBL/GenBank/DDBJ databases">
        <title>Depth-based differentiation of microbial function through sediment-hosted aquifers and enrichment of novel symbionts in the deep terrestrial subsurface.</title>
        <authorList>
            <person name="Probst A.J."/>
            <person name="Ladd B."/>
            <person name="Jarett J.K."/>
            <person name="Geller-Mcgrath D.E."/>
            <person name="Sieber C.M.K."/>
            <person name="Emerson J.B."/>
            <person name="Anantharaman K."/>
            <person name="Thomas B.C."/>
            <person name="Malmstrom R."/>
            <person name="Stieglmeier M."/>
            <person name="Klingl A."/>
            <person name="Woyke T."/>
            <person name="Ryan C.M."/>
            <person name="Banfield J.F."/>
        </authorList>
    </citation>
    <scope>NUCLEOTIDE SEQUENCE [LARGE SCALE GENOMIC DNA]</scope>
</reference>
<evidence type="ECO:0000256" key="1">
    <source>
        <dbReference type="SAM" id="Phobius"/>
    </source>
</evidence>
<evidence type="ECO:0000313" key="4">
    <source>
        <dbReference type="Proteomes" id="UP000231426"/>
    </source>
</evidence>
<comment type="caution">
    <text evidence="3">The sequence shown here is derived from an EMBL/GenBank/DDBJ whole genome shotgun (WGS) entry which is preliminary data.</text>
</comment>
<protein>
    <submittedName>
        <fullName evidence="3">Uncharacterized protein</fullName>
    </submittedName>
</protein>